<dbReference type="OrthoDB" id="9087497at2"/>
<protein>
    <submittedName>
        <fullName evidence="1">Acetyltransferase</fullName>
    </submittedName>
</protein>
<dbReference type="GO" id="GO:0016740">
    <property type="term" value="F:transferase activity"/>
    <property type="evidence" value="ECO:0007669"/>
    <property type="project" value="UniProtKB-KW"/>
</dbReference>
<comment type="caution">
    <text evidence="1">The sequence shown here is derived from an EMBL/GenBank/DDBJ whole genome shotgun (WGS) entry which is preliminary data.</text>
</comment>
<keyword evidence="1" id="KW-0808">Transferase</keyword>
<dbReference type="RefSeq" id="WP_106759622.1">
    <property type="nucleotide sequence ID" value="NZ_PXWF02000297.1"/>
</dbReference>
<reference evidence="1 2" key="1">
    <citation type="submission" date="2018-04" db="EMBL/GenBank/DDBJ databases">
        <title>Massilia violaceinigra sp. nov., a novel purple-pigmented bacterium isolated from Tianshan glacier, Xinjiang, China.</title>
        <authorList>
            <person name="Wang H."/>
        </authorList>
    </citation>
    <scope>NUCLEOTIDE SEQUENCE [LARGE SCALE GENOMIC DNA]</scope>
    <source>
        <strain evidence="1 2">B448-2</strain>
    </source>
</reference>
<dbReference type="Proteomes" id="UP000241421">
    <property type="component" value="Unassembled WGS sequence"/>
</dbReference>
<organism evidence="1 2">
    <name type="scientific">Massilia glaciei</name>
    <dbReference type="NCBI Taxonomy" id="1524097"/>
    <lineage>
        <taxon>Bacteria</taxon>
        <taxon>Pseudomonadati</taxon>
        <taxon>Pseudomonadota</taxon>
        <taxon>Betaproteobacteria</taxon>
        <taxon>Burkholderiales</taxon>
        <taxon>Oxalobacteraceae</taxon>
        <taxon>Telluria group</taxon>
        <taxon>Massilia</taxon>
    </lineage>
</organism>
<dbReference type="EMBL" id="PXWF02000297">
    <property type="protein sequence ID" value="PWF42423.1"/>
    <property type="molecule type" value="Genomic_DNA"/>
</dbReference>
<evidence type="ECO:0000313" key="1">
    <source>
        <dbReference type="EMBL" id="PWF42423.1"/>
    </source>
</evidence>
<keyword evidence="2" id="KW-1185">Reference proteome</keyword>
<dbReference type="Gene3D" id="3.40.630.30">
    <property type="match status" value="1"/>
</dbReference>
<gene>
    <name evidence="1" type="ORF">C7C56_022615</name>
</gene>
<name>A0A2U2HET9_9BURK</name>
<proteinExistence type="predicted"/>
<sequence length="72" mass="8136">MQTFEFTPIKRSDFALVFRWLSAPHVARWWHDDASPERAGFTRVAGGELEPDNPADSRQHHIYAAGPVFGLA</sequence>
<accession>A0A2U2HET9</accession>
<evidence type="ECO:0000313" key="2">
    <source>
        <dbReference type="Proteomes" id="UP000241421"/>
    </source>
</evidence>
<dbReference type="InterPro" id="IPR016181">
    <property type="entry name" value="Acyl_CoA_acyltransferase"/>
</dbReference>
<dbReference type="SUPFAM" id="SSF55729">
    <property type="entry name" value="Acyl-CoA N-acyltransferases (Nat)"/>
    <property type="match status" value="1"/>
</dbReference>
<dbReference type="AlphaFoldDB" id="A0A2U2HET9"/>